<evidence type="ECO:0000256" key="1">
    <source>
        <dbReference type="ARBA" id="ARBA00008144"/>
    </source>
</evidence>
<dbReference type="InterPro" id="IPR032691">
    <property type="entry name" value="Mon2/Sec7/BIG1-like_HUS"/>
</dbReference>
<dbReference type="InParanoid" id="A0A066WHD1"/>
<dbReference type="Pfam" id="PF12783">
    <property type="entry name" value="Sec7-like_HUS"/>
    <property type="match status" value="1"/>
</dbReference>
<comment type="caution">
    <text evidence="7">The sequence shown here is derived from an EMBL/GenBank/DDBJ whole genome shotgun (WGS) entry which is preliminary data.</text>
</comment>
<accession>A0A066WHD1</accession>
<protein>
    <recommendedName>
        <fullName evidence="9">Protein MON2 homolog</fullName>
    </recommendedName>
</protein>
<evidence type="ECO:0008006" key="9">
    <source>
        <dbReference type="Google" id="ProtNLM"/>
    </source>
</evidence>
<evidence type="ECO:0000256" key="2">
    <source>
        <dbReference type="ARBA" id="ARBA00022448"/>
    </source>
</evidence>
<keyword evidence="2" id="KW-0813">Transport</keyword>
<dbReference type="OMA" id="AWRLCLN"/>
<dbReference type="FunCoup" id="A0A066WHD1">
    <property type="interactions" value="436"/>
</dbReference>
<dbReference type="EMBL" id="JMSN01000003">
    <property type="protein sequence ID" value="KDN53231.1"/>
    <property type="molecule type" value="Genomic_DNA"/>
</dbReference>
<feature type="compositionally biased region" description="Low complexity" evidence="4">
    <location>
        <begin position="592"/>
        <end position="603"/>
    </location>
</feature>
<sequence length="1827" mass="196071">MSRILVSDLAALASETKRKHPDVRAACDAALTVLKRDSDHALTLAANDPGPAVDNILLRPILLACETKMPKALPLGVALLQRVISMNAVPEPSLPIIINLLTPLSQRASDVDVQLKLLQTVAALLSTYPQIHDEQLADLLRLCFAYQESAKVAVVSSTAAATLRSAVMTICDKVVDEDRTLDAIAGGGEDAAASAPLSAMTLPLPGYTEPVTLFPCSKDAYLVFSNLHHLATGEPHKATFLALPHSPRITFSLELLESVFVNHAPLFRSSAPATHRPQSAHHPELQMVLKQMTCPLLITALSSSYGVEHAAGGLAFSIQVRLMRLLFLLLQKFTPELDVEAEVLMSILLRLLPRSSSGGTAEAGGSNSTSSSSGAPAALPWQRILGLEIIRSLTTDAELLRHLWARYDDPNAHGDDIRRSGQCGEDGGGGDRIDGPPAGLVAKMVEELRRVVTEDSSLIDRRIVREQLGTAPVEPTAAGRSSEKAAAGGAAAFYEAAAGAVSGVLGSGSGSGSSSSSLSIGTIPNVQVIDQLDKADAPSAAPAYTYVLALYALINVATCVTNQVLPAYSAFVNSRPKTASRAPPVLDIDAMPSSTPSSPSPFSDAVHSDNSNGHSKAAIRATKRVVQTIWPAMLASFEFVLSTKCDDAVFAEALAAWRNVTNVAGVFALVEPRDALLHALIKFAVPAGIVAAALDQRRSSTSATTAAAAAAGSGAGPPPSLSMPGAETLAGSTNGATCVGLSRRIMASLKALIHCIYYLSGSLDEFWYPALNALVQAEYVLHKMRRSLSSASGFRPAAPPPAPPASPFAVAPVEQQSGIPLVLVDLTPDELLADISHIVQNTAALDQASLTQFLACACQLSAQVAGLPPQDKASKAPRDASLRLAQSKTALLDPKGNSIILTHIAIAWALNAERLTIGAQGAGWSVVVQHIFAVLEYEEAQPNVRMQAAASLNSITLDAMAACAKQQHAEARMRIQQQVFEAIERQAILHHRRSSVFDLEIRRLAMETMLKVLENYGHVLQHGWDSIFACCKAACDQAQVKKGALGTAPRSAVPLIKIAFAVVQLVASDLLTCLSEDQLRACIDNFSDFALQSEDVNVSLTAVGGLWGVTADVMRRSQEQAHSATELWMHLLQRTADMCLDARSDIRNAAISALFRVLEQYGSSFDSTLWQSTLLKNLYPLQKALAEGQEAAERAGTADQADDKWKEILGEAQSEWKQRVVSRSLSIARLGKVFAEYLPTKIISCPDFGGIWAQLMQLLDETFRAGPTNLSQAAIEAKVTVLNAEVAYENDQAEARHHAAHGVAWRHWVGLTSDARCVDNMPYLSQKNMVGNVNVASAIYKRTAHEFDVGRLRTLFDGLKALLTFPSAVDAPRDVDALTPLQAAVRELMLSITPVLGSRALVLTELAQLSTLAVVNDDETNFTFVALCKTSLQDMQRLYEQWHQEVEVYTDGALSAMLAALAIPMQLRYGCPSSSSNGTLPPLWKIVTVVACRILSLAIVRLNTNQSLPQEGFTDCWVHIVALLEAALSPRVISDTSQNYVQLQEDQVFDLLLLSTIERSVLNAIGTERTPDAIIDRLAQALVTASELFVRDHLGLDEAGGRLRSDGDGGTSGHKAKQLGTWKRPAGLTVPIKPTPRELTAYWTLDLLFLACSRGSKLDAQRERVSSRLLPLLLDRCKSTLQTYAADSLLHGTSPLPRIRSEELNYLLSRLLDLRSPPGAIESYVSVSHLSSNIMQSERVHLLPLFSCLTDLLALPRSTSDYLDKISIGTSTALAVPITLPEGFELGTVGATKNVLHSNRMEWDEPTMYDELSKKCLAAIAGALGLP</sequence>
<feature type="domain" description="Mon2/Sec7/BIG1-like HUS" evidence="5">
    <location>
        <begin position="217"/>
        <end position="409"/>
    </location>
</feature>
<dbReference type="Pfam" id="PF16213">
    <property type="entry name" value="DCB"/>
    <property type="match status" value="1"/>
</dbReference>
<reference evidence="7 8" key="1">
    <citation type="submission" date="2014-05" db="EMBL/GenBank/DDBJ databases">
        <title>Draft genome sequence of a rare smut relative, Tilletiaria anomala UBC 951.</title>
        <authorList>
            <consortium name="DOE Joint Genome Institute"/>
            <person name="Toome M."/>
            <person name="Kuo A."/>
            <person name="Henrissat B."/>
            <person name="Lipzen A."/>
            <person name="Tritt A."/>
            <person name="Yoshinaga Y."/>
            <person name="Zane M."/>
            <person name="Barry K."/>
            <person name="Grigoriev I.V."/>
            <person name="Spatafora J.W."/>
            <person name="Aimea M.C."/>
        </authorList>
    </citation>
    <scope>NUCLEOTIDE SEQUENCE [LARGE SCALE GENOMIC DNA]</scope>
    <source>
        <strain evidence="7 8">UBC 951</strain>
    </source>
</reference>
<dbReference type="GO" id="GO:0005794">
    <property type="term" value="C:Golgi apparatus"/>
    <property type="evidence" value="ECO:0007669"/>
    <property type="project" value="UniProtKB-ARBA"/>
</dbReference>
<keyword evidence="8" id="KW-1185">Reference proteome</keyword>
<feature type="region of interest" description="Disordered" evidence="4">
    <location>
        <begin position="356"/>
        <end position="376"/>
    </location>
</feature>
<proteinExistence type="inferred from homology"/>
<dbReference type="PANTHER" id="PTHR10663:SF333">
    <property type="entry name" value="PROTEIN MON2 HOMOLOG"/>
    <property type="match status" value="1"/>
</dbReference>
<evidence type="ECO:0000256" key="3">
    <source>
        <dbReference type="ARBA" id="ARBA00022927"/>
    </source>
</evidence>
<evidence type="ECO:0000313" key="8">
    <source>
        <dbReference type="Proteomes" id="UP000027361"/>
    </source>
</evidence>
<feature type="region of interest" description="Disordered" evidence="4">
    <location>
        <begin position="590"/>
        <end position="614"/>
    </location>
</feature>
<evidence type="ECO:0000259" key="6">
    <source>
        <dbReference type="Pfam" id="PF16213"/>
    </source>
</evidence>
<gene>
    <name evidence="7" type="ORF">K437DRAFT_230880</name>
</gene>
<evidence type="ECO:0000313" key="7">
    <source>
        <dbReference type="EMBL" id="KDN53231.1"/>
    </source>
</evidence>
<dbReference type="STRING" id="1037660.A0A066WHD1"/>
<feature type="domain" description="Mon2/Sec7/BIG1-like dimerisation and cyclophilin-binding" evidence="6">
    <location>
        <begin position="3"/>
        <end position="178"/>
    </location>
</feature>
<dbReference type="RefSeq" id="XP_013246070.1">
    <property type="nucleotide sequence ID" value="XM_013390616.1"/>
</dbReference>
<dbReference type="GO" id="GO:0015031">
    <property type="term" value="P:protein transport"/>
    <property type="evidence" value="ECO:0007669"/>
    <property type="project" value="UniProtKB-KW"/>
</dbReference>
<organism evidence="7 8">
    <name type="scientific">Tilletiaria anomala (strain ATCC 24038 / CBS 436.72 / UBC 951)</name>
    <dbReference type="NCBI Taxonomy" id="1037660"/>
    <lineage>
        <taxon>Eukaryota</taxon>
        <taxon>Fungi</taxon>
        <taxon>Dikarya</taxon>
        <taxon>Basidiomycota</taxon>
        <taxon>Ustilaginomycotina</taxon>
        <taxon>Exobasidiomycetes</taxon>
        <taxon>Georgefischeriales</taxon>
        <taxon>Tilletiariaceae</taxon>
        <taxon>Tilletiaria</taxon>
    </lineage>
</organism>
<dbReference type="InterPro" id="IPR032629">
    <property type="entry name" value="DCB_dom"/>
</dbReference>
<dbReference type="HOGENOM" id="CLU_001169_2_0_1"/>
<comment type="similarity">
    <text evidence="1">Belongs to the MON2 family.</text>
</comment>
<feature type="region of interest" description="Disordered" evidence="4">
    <location>
        <begin position="414"/>
        <end position="435"/>
    </location>
</feature>
<dbReference type="OrthoDB" id="294853at2759"/>
<keyword evidence="3" id="KW-0653">Protein transport</keyword>
<dbReference type="Proteomes" id="UP000027361">
    <property type="component" value="Unassembled WGS sequence"/>
</dbReference>
<dbReference type="SUPFAM" id="SSF48371">
    <property type="entry name" value="ARM repeat"/>
    <property type="match status" value="1"/>
</dbReference>
<name>A0A066WHD1_TILAU</name>
<dbReference type="PANTHER" id="PTHR10663">
    <property type="entry name" value="GUANYL-NUCLEOTIDE EXCHANGE FACTOR"/>
    <property type="match status" value="1"/>
</dbReference>
<dbReference type="InterPro" id="IPR016024">
    <property type="entry name" value="ARM-type_fold"/>
</dbReference>
<evidence type="ECO:0000259" key="5">
    <source>
        <dbReference type="Pfam" id="PF12783"/>
    </source>
</evidence>
<dbReference type="GeneID" id="25262766"/>
<evidence type="ECO:0000256" key="4">
    <source>
        <dbReference type="SAM" id="MobiDB-lite"/>
    </source>
</evidence>